<dbReference type="RefSeq" id="WP_005021095.1">
    <property type="nucleotide sequence ID" value="NZ_CABKNZ010000044.1"/>
</dbReference>
<accession>A0A0N0LTP1</accession>
<evidence type="ECO:0000313" key="6">
    <source>
        <dbReference type="Proteomes" id="UP000037997"/>
    </source>
</evidence>
<sequence>MRLDLFCVAQGLFDSRNKAQESIQKGFVYVDEKQILKPAYEVSLDCTIALKERQIFVSRAGEKLWNFLEKNPIDIQNAKALDIGSSTGGFTQVLLQKGARDIYCVDVGTNQLHKSLRENPKIHLFEKTDIRDFISKVSKIEFDIIVCDVSFIKIEQIFYAFNPLIKKWLILLFKPQYEVGREAKRNKKGVVLDEKKIQASLQELLEFLENQGLKVLIQEESSIRGKEGNAEFFIACQRS</sequence>
<dbReference type="InterPro" id="IPR029063">
    <property type="entry name" value="SAM-dependent_MTases_sf"/>
</dbReference>
<feature type="domain" description="RNA-binding S4" evidence="4">
    <location>
        <begin position="1"/>
        <end position="63"/>
    </location>
</feature>
<dbReference type="InterPro" id="IPR047048">
    <property type="entry name" value="TlyA"/>
</dbReference>
<dbReference type="Gene3D" id="3.10.290.10">
    <property type="entry name" value="RNA-binding S4 domain"/>
    <property type="match status" value="1"/>
</dbReference>
<dbReference type="AlphaFoldDB" id="A0A0N0LTP1"/>
<dbReference type="PANTHER" id="PTHR32319">
    <property type="entry name" value="BACTERIAL HEMOLYSIN-LIKE PROTEIN"/>
    <property type="match status" value="1"/>
</dbReference>
<gene>
    <name evidence="5" type="ORF">HPU229334_03795</name>
</gene>
<dbReference type="GO" id="GO:0008168">
    <property type="term" value="F:methyltransferase activity"/>
    <property type="evidence" value="ECO:0007669"/>
    <property type="project" value="InterPro"/>
</dbReference>
<evidence type="ECO:0000256" key="2">
    <source>
        <dbReference type="ARBA" id="ARBA00029460"/>
    </source>
</evidence>
<dbReference type="CDD" id="cd02440">
    <property type="entry name" value="AdoMet_MTases"/>
    <property type="match status" value="1"/>
</dbReference>
<reference evidence="5 6" key="1">
    <citation type="submission" date="2014-06" db="EMBL/GenBank/DDBJ databases">
        <title>Helicobacter pullorum isolates in fresh chicken meat - phenotypic and genotypic features.</title>
        <authorList>
            <person name="Borges V."/>
            <person name="Santos A."/>
            <person name="Correia C.B."/>
            <person name="Saraiva M."/>
            <person name="Menard A."/>
            <person name="Vieira L."/>
            <person name="Sampaio D.A."/>
            <person name="Gomes J.P."/>
            <person name="Oleastro M."/>
        </authorList>
    </citation>
    <scope>NUCLEOTIDE SEQUENCE [LARGE SCALE GENOMIC DNA]</scope>
    <source>
        <strain evidence="5 6">229334/12</strain>
    </source>
</reference>
<name>A0A0N0LTP1_9HELI</name>
<dbReference type="PANTHER" id="PTHR32319:SF0">
    <property type="entry name" value="BACTERIAL HEMOLYSIN-LIKE PROTEIN"/>
    <property type="match status" value="1"/>
</dbReference>
<keyword evidence="1 3" id="KW-0694">RNA-binding</keyword>
<dbReference type="STRING" id="35818.HPU229336_09265"/>
<dbReference type="EMBL" id="JNOC01000017">
    <property type="protein sequence ID" value="KPH56178.1"/>
    <property type="molecule type" value="Genomic_DNA"/>
</dbReference>
<dbReference type="InterPro" id="IPR002877">
    <property type="entry name" value="RNA_MeTrfase_FtsJ_dom"/>
</dbReference>
<dbReference type="Pfam" id="PF01479">
    <property type="entry name" value="S4"/>
    <property type="match status" value="1"/>
</dbReference>
<dbReference type="NCBIfam" id="TIGR00478">
    <property type="entry name" value="tly"/>
    <property type="match status" value="1"/>
</dbReference>
<dbReference type="SUPFAM" id="SSF55174">
    <property type="entry name" value="Alpha-L RNA-binding motif"/>
    <property type="match status" value="1"/>
</dbReference>
<dbReference type="PROSITE" id="PS50889">
    <property type="entry name" value="S4"/>
    <property type="match status" value="1"/>
</dbReference>
<dbReference type="GO" id="GO:0003723">
    <property type="term" value="F:RNA binding"/>
    <property type="evidence" value="ECO:0007669"/>
    <property type="project" value="UniProtKB-KW"/>
</dbReference>
<dbReference type="SUPFAM" id="SSF53335">
    <property type="entry name" value="S-adenosyl-L-methionine-dependent methyltransferases"/>
    <property type="match status" value="1"/>
</dbReference>
<dbReference type="SMART" id="SM00363">
    <property type="entry name" value="S4"/>
    <property type="match status" value="1"/>
</dbReference>
<dbReference type="Gene3D" id="3.40.50.150">
    <property type="entry name" value="Vaccinia Virus protein VP39"/>
    <property type="match status" value="1"/>
</dbReference>
<comment type="caution">
    <text evidence="5">The sequence shown here is derived from an EMBL/GenBank/DDBJ whole genome shotgun (WGS) entry which is preliminary data.</text>
</comment>
<organism evidence="5 6">
    <name type="scientific">Helicobacter pullorum</name>
    <dbReference type="NCBI Taxonomy" id="35818"/>
    <lineage>
        <taxon>Bacteria</taxon>
        <taxon>Pseudomonadati</taxon>
        <taxon>Campylobacterota</taxon>
        <taxon>Epsilonproteobacteria</taxon>
        <taxon>Campylobacterales</taxon>
        <taxon>Helicobacteraceae</taxon>
        <taxon>Helicobacter</taxon>
    </lineage>
</organism>
<proteinExistence type="inferred from homology"/>
<evidence type="ECO:0000313" key="5">
    <source>
        <dbReference type="EMBL" id="KPH56178.1"/>
    </source>
</evidence>
<dbReference type="InterPro" id="IPR004538">
    <property type="entry name" value="Hemolysin_A/TlyA"/>
</dbReference>
<dbReference type="Pfam" id="PF01728">
    <property type="entry name" value="FtsJ"/>
    <property type="match status" value="1"/>
</dbReference>
<dbReference type="Proteomes" id="UP000037997">
    <property type="component" value="Unassembled WGS sequence"/>
</dbReference>
<evidence type="ECO:0000256" key="1">
    <source>
        <dbReference type="ARBA" id="ARBA00022884"/>
    </source>
</evidence>
<dbReference type="CDD" id="cd00165">
    <property type="entry name" value="S4"/>
    <property type="match status" value="1"/>
</dbReference>
<evidence type="ECO:0000259" key="4">
    <source>
        <dbReference type="SMART" id="SM00363"/>
    </source>
</evidence>
<comment type="similarity">
    <text evidence="2">Belongs to the TlyA family.</text>
</comment>
<dbReference type="PATRIC" id="fig|35818.11.peg.751"/>
<dbReference type="InterPro" id="IPR002942">
    <property type="entry name" value="S4_RNA-bd"/>
</dbReference>
<protein>
    <submittedName>
        <fullName evidence="5">Hemolysin</fullName>
    </submittedName>
</protein>
<evidence type="ECO:0000256" key="3">
    <source>
        <dbReference type="PROSITE-ProRule" id="PRU00182"/>
    </source>
</evidence>
<dbReference type="InterPro" id="IPR036986">
    <property type="entry name" value="S4_RNA-bd_sf"/>
</dbReference>
<dbReference type="GO" id="GO:0032259">
    <property type="term" value="P:methylation"/>
    <property type="evidence" value="ECO:0007669"/>
    <property type="project" value="InterPro"/>
</dbReference>